<evidence type="ECO:0000313" key="1">
    <source>
        <dbReference type="EMBL" id="UYU19387.1"/>
    </source>
</evidence>
<sequence>MKPYRIATVIMITAALLIPAVAAQGTGGHNYIVTPIGDELLKEKPLPALRSYDTITQGETDEFSNYIPPGKTELVLDLNWGDPSDSLRLMIYAPDTVLGPYYDSYDGTLDGRIRLRIKDSVGLYPGTWDYEIYGYDVTGTEDYTFGWR</sequence>
<gene>
    <name evidence="1" type="ORF">OH143_04670</name>
</gene>
<accession>A0AAX3EB71</accession>
<evidence type="ECO:0000313" key="2">
    <source>
        <dbReference type="Proteomes" id="UP001156196"/>
    </source>
</evidence>
<keyword evidence="2" id="KW-1185">Reference proteome</keyword>
<name>A0AAX3EB71_9EURY</name>
<proteinExistence type="predicted"/>
<protein>
    <submittedName>
        <fullName evidence="1">Uncharacterized protein</fullName>
    </submittedName>
</protein>
<dbReference type="KEGG" id="msum:OH143_04670"/>
<dbReference type="AlphaFoldDB" id="A0AAX3EB71"/>
<dbReference type="Proteomes" id="UP001156196">
    <property type="component" value="Chromosome"/>
</dbReference>
<dbReference type="GeneID" id="76730160"/>
<dbReference type="RefSeq" id="WP_011844913.1">
    <property type="nucleotide sequence ID" value="NZ_CP109831.1"/>
</dbReference>
<reference evidence="1" key="1">
    <citation type="submission" date="2022-10" db="EMBL/GenBank/DDBJ databases">
        <title>Complete genome of Methanoculleus submarinus DSM 15122.</title>
        <authorList>
            <person name="Chen S.-C."/>
            <person name="Lai S.-J."/>
            <person name="You Y.-T."/>
        </authorList>
    </citation>
    <scope>NUCLEOTIDE SEQUENCE</scope>
    <source>
        <strain evidence="1">DSM 15122</strain>
    </source>
</reference>
<dbReference type="GeneID" id="4847835"/>
<organism evidence="1 2">
    <name type="scientific">Methanoculleus submarinus</name>
    <dbReference type="NCBI Taxonomy" id="204050"/>
    <lineage>
        <taxon>Archaea</taxon>
        <taxon>Methanobacteriati</taxon>
        <taxon>Methanobacteriota</taxon>
        <taxon>Stenosarchaea group</taxon>
        <taxon>Methanomicrobia</taxon>
        <taxon>Methanomicrobiales</taxon>
        <taxon>Methanomicrobiaceae</taxon>
        <taxon>Methanoculleus</taxon>
    </lineage>
</organism>
<dbReference type="EMBL" id="CP109831">
    <property type="protein sequence ID" value="UYU19387.1"/>
    <property type="molecule type" value="Genomic_DNA"/>
</dbReference>